<evidence type="ECO:0000256" key="2">
    <source>
        <dbReference type="ARBA" id="ARBA00022452"/>
    </source>
</evidence>
<comment type="caution">
    <text evidence="11">The sequence shown here is derived from an EMBL/GenBank/DDBJ whole genome shotgun (WGS) entry which is preliminary data.</text>
</comment>
<dbReference type="EMBL" id="MCGG01000017">
    <property type="protein sequence ID" value="OEJ68122.1"/>
    <property type="molecule type" value="Genomic_DNA"/>
</dbReference>
<evidence type="ECO:0000259" key="10">
    <source>
        <dbReference type="PROSITE" id="PS51779"/>
    </source>
</evidence>
<evidence type="ECO:0000256" key="9">
    <source>
        <dbReference type="NCBIfam" id="TIGR03303"/>
    </source>
</evidence>
<evidence type="ECO:0000256" key="4">
    <source>
        <dbReference type="ARBA" id="ARBA00022729"/>
    </source>
</evidence>
<evidence type="ECO:0000256" key="5">
    <source>
        <dbReference type="ARBA" id="ARBA00022737"/>
    </source>
</evidence>
<dbReference type="AlphaFoldDB" id="A0A1E5Q9F2"/>
<dbReference type="InterPro" id="IPR023707">
    <property type="entry name" value="OM_assembly_BamA"/>
</dbReference>
<comment type="similarity">
    <text evidence="8">Belongs to the BamA family.</text>
</comment>
<proteinExistence type="inferred from homology"/>
<dbReference type="HAMAP" id="MF_01430">
    <property type="entry name" value="OM_assembly_BamA"/>
    <property type="match status" value="1"/>
</dbReference>
<dbReference type="InterPro" id="IPR039910">
    <property type="entry name" value="D15-like"/>
</dbReference>
<feature type="domain" description="POTRA" evidence="10">
    <location>
        <begin position="23"/>
        <end position="90"/>
    </location>
</feature>
<dbReference type="GO" id="GO:0009279">
    <property type="term" value="C:cell outer membrane"/>
    <property type="evidence" value="ECO:0007669"/>
    <property type="project" value="UniProtKB-SubCell"/>
</dbReference>
<feature type="domain" description="POTRA" evidence="10">
    <location>
        <begin position="171"/>
        <end position="259"/>
    </location>
</feature>
<dbReference type="OrthoDB" id="9803054at2"/>
<keyword evidence="5 8" id="KW-0677">Repeat</keyword>
<keyword evidence="4 8" id="KW-0732">Signal</keyword>
<dbReference type="PROSITE" id="PS51779">
    <property type="entry name" value="POTRA"/>
    <property type="match status" value="4"/>
</dbReference>
<dbReference type="PANTHER" id="PTHR12815:SF23">
    <property type="entry name" value="OUTER MEMBRANE PROTEIN ASSEMBLY FACTOR BAMA"/>
    <property type="match status" value="1"/>
</dbReference>
<feature type="domain" description="POTRA" evidence="10">
    <location>
        <begin position="344"/>
        <end position="415"/>
    </location>
</feature>
<organism evidence="11 12">
    <name type="scientific">Magnetovibrio blakemorei</name>
    <dbReference type="NCBI Taxonomy" id="28181"/>
    <lineage>
        <taxon>Bacteria</taxon>
        <taxon>Pseudomonadati</taxon>
        <taxon>Pseudomonadota</taxon>
        <taxon>Alphaproteobacteria</taxon>
        <taxon>Rhodospirillales</taxon>
        <taxon>Magnetovibrionaceae</taxon>
        <taxon>Magnetovibrio</taxon>
    </lineage>
</organism>
<accession>A0A1E5Q9F2</accession>
<dbReference type="GO" id="GO:0043165">
    <property type="term" value="P:Gram-negative-bacterium-type cell outer membrane assembly"/>
    <property type="evidence" value="ECO:0007669"/>
    <property type="project" value="UniProtKB-UniRule"/>
</dbReference>
<feature type="domain" description="POTRA" evidence="10">
    <location>
        <begin position="91"/>
        <end position="168"/>
    </location>
</feature>
<evidence type="ECO:0000256" key="8">
    <source>
        <dbReference type="HAMAP-Rule" id="MF_01430"/>
    </source>
</evidence>
<gene>
    <name evidence="8" type="primary">bamA</name>
    <name evidence="11" type="ORF">BEN30_06985</name>
</gene>
<dbReference type="InterPro" id="IPR034746">
    <property type="entry name" value="POTRA"/>
</dbReference>
<name>A0A1E5Q9F2_9PROT</name>
<dbReference type="Pfam" id="PF01103">
    <property type="entry name" value="Omp85"/>
    <property type="match status" value="1"/>
</dbReference>
<dbReference type="Proteomes" id="UP000095347">
    <property type="component" value="Unassembled WGS sequence"/>
</dbReference>
<dbReference type="Gene3D" id="2.40.160.50">
    <property type="entry name" value="membrane protein fhac: a member of the omp85/tpsb transporter family"/>
    <property type="match status" value="1"/>
</dbReference>
<keyword evidence="3 8" id="KW-0812">Transmembrane</keyword>
<sequence>MVFTVAFGLMPALTVPAHAQETDTIQAIAIEGAARIEAETIRSYLLVREGDGFDPVRIDRSLKSLFSTGLFADVSFRREANTLVVIVQENPVINRIAFEGNKRIKDEELMTEISLKPRVIYTRSKVQNDVNRLQTLYQKSGRFAVSVEPKLIQLPQNRVDLVFEVDEGALTEVQNIRFVGNKVFDDSDLQEIVRTRETRWYRFLSSDDTYDPDRITFDRELLRRYYLKNGYADFKVLSAVAELTSDRNQFFITFTIEEGQRYKFGDVNIKANLRDLNADDVADRLKFEKGEWYDATAVDDTVEALTEAAGNLGYAFVDVRPNVDRNAETGDINIAFEIKEGPRVFVEHINVTGNVRTLDEVVRREFKVVEGDAFNASKLRQSLTRVEDLNFFEKVNMTQEPGSAPDKVNVNVEVQEKSTGSLSIGAGYSTSSGALAEFGVRERNLLGKGQDLSLNVRVSERQSQVNVSFTEPHFMNRDVSAGIDLFNTQTDNQTASSYDTKTTGAGLRFGYPVSSHLDQGWHYTLKQSDITGVPSTASIYVKQQEGEKILSELGHSLMYDRRNSKVNPTEGYYAVMTNDLAGLGGDTNYLRNEVRGAFYYKFADGWVSTTRAGAGVIMGIGQDVGLLDRFFVGGDNLRGFSNGGVGPRDTVTADSLGGEFMYTGGAELSVPLGLPQELGISGKVFTDLGSLMTVNPGGANISDDGSLRSSVGVGVTWVSPVGPISLDFAQAIMKQGYDETELMRVNFGTKF</sequence>
<evidence type="ECO:0000256" key="6">
    <source>
        <dbReference type="ARBA" id="ARBA00023136"/>
    </source>
</evidence>
<evidence type="ECO:0000256" key="3">
    <source>
        <dbReference type="ARBA" id="ARBA00022692"/>
    </source>
</evidence>
<evidence type="ECO:0000256" key="1">
    <source>
        <dbReference type="ARBA" id="ARBA00004370"/>
    </source>
</evidence>
<dbReference type="Pfam" id="PF07244">
    <property type="entry name" value="POTRA"/>
    <property type="match status" value="5"/>
</dbReference>
<dbReference type="STRING" id="28181.BEN30_06985"/>
<keyword evidence="2 8" id="KW-1134">Transmembrane beta strand</keyword>
<dbReference type="NCBIfam" id="TIGR03303">
    <property type="entry name" value="OM_YaeT"/>
    <property type="match status" value="1"/>
</dbReference>
<dbReference type="PANTHER" id="PTHR12815">
    <property type="entry name" value="SORTING AND ASSEMBLY MACHINERY SAMM50 PROTEIN FAMILY MEMBER"/>
    <property type="match status" value="1"/>
</dbReference>
<evidence type="ECO:0000313" key="11">
    <source>
        <dbReference type="EMBL" id="OEJ68122.1"/>
    </source>
</evidence>
<protein>
    <recommendedName>
        <fullName evidence="8 9">Outer membrane protein assembly factor BamA</fullName>
    </recommendedName>
</protein>
<evidence type="ECO:0000256" key="7">
    <source>
        <dbReference type="ARBA" id="ARBA00023237"/>
    </source>
</evidence>
<keyword evidence="12" id="KW-1185">Reference proteome</keyword>
<dbReference type="InterPro" id="IPR000184">
    <property type="entry name" value="Bac_surfAg_D15"/>
</dbReference>
<dbReference type="InterPro" id="IPR010827">
    <property type="entry name" value="BamA/TamA_POTRA"/>
</dbReference>
<comment type="subunit">
    <text evidence="8">Part of the Bam complex.</text>
</comment>
<reference evidence="12" key="1">
    <citation type="submission" date="2016-07" db="EMBL/GenBank/DDBJ databases">
        <authorList>
            <person name="Florea S."/>
            <person name="Webb J.S."/>
            <person name="Jaromczyk J."/>
            <person name="Schardl C.L."/>
        </authorList>
    </citation>
    <scope>NUCLEOTIDE SEQUENCE [LARGE SCALE GENOMIC DNA]</scope>
    <source>
        <strain evidence="12">MV-1</strain>
    </source>
</reference>
<comment type="function">
    <text evidence="8">Part of the outer membrane protein assembly complex, which is involved in assembly and insertion of beta-barrel proteins into the outer membrane.</text>
</comment>
<dbReference type="Gene3D" id="3.10.20.310">
    <property type="entry name" value="membrane protein fhac"/>
    <property type="match status" value="5"/>
</dbReference>
<dbReference type="PIRSF" id="PIRSF006076">
    <property type="entry name" value="OM_assembly_OMP85"/>
    <property type="match status" value="1"/>
</dbReference>
<comment type="subcellular location">
    <subcellularLocation>
        <location evidence="8">Cell outer membrane</location>
    </subcellularLocation>
    <subcellularLocation>
        <location evidence="1">Membrane</location>
    </subcellularLocation>
</comment>
<keyword evidence="7 8" id="KW-0998">Cell outer membrane</keyword>
<keyword evidence="6 8" id="KW-0472">Membrane</keyword>
<evidence type="ECO:0000313" key="12">
    <source>
        <dbReference type="Proteomes" id="UP000095347"/>
    </source>
</evidence>
<dbReference type="GO" id="GO:0051205">
    <property type="term" value="P:protein insertion into membrane"/>
    <property type="evidence" value="ECO:0007669"/>
    <property type="project" value="UniProtKB-UniRule"/>
</dbReference>